<organism evidence="2 3">
    <name type="scientific">Allacma fusca</name>
    <dbReference type="NCBI Taxonomy" id="39272"/>
    <lineage>
        <taxon>Eukaryota</taxon>
        <taxon>Metazoa</taxon>
        <taxon>Ecdysozoa</taxon>
        <taxon>Arthropoda</taxon>
        <taxon>Hexapoda</taxon>
        <taxon>Collembola</taxon>
        <taxon>Symphypleona</taxon>
        <taxon>Sminthuridae</taxon>
        <taxon>Allacma</taxon>
    </lineage>
</organism>
<accession>A0A8J2P796</accession>
<sequence length="104" mass="11543">MNVGRKPQSKILPELDVNCFSLSFYFPPTQGEDFDNCKNYYTQEKMRLGISICESLLNEIYEGTEPPYGSTSCSGGVTQNLKTGDLKPIEDSLSASLKRESHGP</sequence>
<feature type="region of interest" description="Disordered" evidence="1">
    <location>
        <begin position="67"/>
        <end position="104"/>
    </location>
</feature>
<name>A0A8J2P796_9HEXA</name>
<feature type="compositionally biased region" description="Polar residues" evidence="1">
    <location>
        <begin position="69"/>
        <end position="82"/>
    </location>
</feature>
<dbReference type="EMBL" id="CAJVCH010256552">
    <property type="protein sequence ID" value="CAG7733804.1"/>
    <property type="molecule type" value="Genomic_DNA"/>
</dbReference>
<dbReference type="Proteomes" id="UP000708208">
    <property type="component" value="Unassembled WGS sequence"/>
</dbReference>
<reference evidence="2" key="1">
    <citation type="submission" date="2021-06" db="EMBL/GenBank/DDBJ databases">
        <authorList>
            <person name="Hodson N. C."/>
            <person name="Mongue J. A."/>
            <person name="Jaron S. K."/>
        </authorList>
    </citation>
    <scope>NUCLEOTIDE SEQUENCE</scope>
</reference>
<evidence type="ECO:0000256" key="1">
    <source>
        <dbReference type="SAM" id="MobiDB-lite"/>
    </source>
</evidence>
<keyword evidence="3" id="KW-1185">Reference proteome</keyword>
<evidence type="ECO:0000313" key="2">
    <source>
        <dbReference type="EMBL" id="CAG7733804.1"/>
    </source>
</evidence>
<dbReference type="AlphaFoldDB" id="A0A8J2P796"/>
<protein>
    <submittedName>
        <fullName evidence="2">Uncharacterized protein</fullName>
    </submittedName>
</protein>
<gene>
    <name evidence="2" type="ORF">AFUS01_LOCUS22227</name>
</gene>
<proteinExistence type="predicted"/>
<comment type="caution">
    <text evidence="2">The sequence shown here is derived from an EMBL/GenBank/DDBJ whole genome shotgun (WGS) entry which is preliminary data.</text>
</comment>
<evidence type="ECO:0000313" key="3">
    <source>
        <dbReference type="Proteomes" id="UP000708208"/>
    </source>
</evidence>